<dbReference type="InterPro" id="IPR036291">
    <property type="entry name" value="NAD(P)-bd_dom_sf"/>
</dbReference>
<evidence type="ECO:0000259" key="3">
    <source>
        <dbReference type="PROSITE" id="PS51201"/>
    </source>
</evidence>
<name>F2NGH5_DESAR</name>
<dbReference type="OrthoDB" id="9799090at2"/>
<keyword evidence="2" id="KW-0472">Membrane</keyword>
<dbReference type="AlphaFoldDB" id="F2NGH5"/>
<dbReference type="GO" id="GO:0006813">
    <property type="term" value="P:potassium ion transport"/>
    <property type="evidence" value="ECO:0007669"/>
    <property type="project" value="InterPro"/>
</dbReference>
<dbReference type="GO" id="GO:0005886">
    <property type="term" value="C:plasma membrane"/>
    <property type="evidence" value="ECO:0007669"/>
    <property type="project" value="UniProtKB-SubCell"/>
</dbReference>
<evidence type="ECO:0000256" key="1">
    <source>
        <dbReference type="ARBA" id="ARBA00004651"/>
    </source>
</evidence>
<evidence type="ECO:0000256" key="2">
    <source>
        <dbReference type="SAM" id="Phobius"/>
    </source>
</evidence>
<reference evidence="4 5" key="1">
    <citation type="journal article" date="2011" name="Stand. Genomic Sci.">
        <title>Complete genome sequence of the acetate-degrading sulfate reducer Desulfobacca acetoxidans type strain (ASRB2).</title>
        <authorList>
            <person name="Goker M."/>
            <person name="Teshima H."/>
            <person name="Lapidus A."/>
            <person name="Nolan M."/>
            <person name="Lucas S."/>
            <person name="Hammon N."/>
            <person name="Deshpande S."/>
            <person name="Cheng J.F."/>
            <person name="Tapia R."/>
            <person name="Han C."/>
            <person name="Goodwin L."/>
            <person name="Pitluck S."/>
            <person name="Huntemann M."/>
            <person name="Liolios K."/>
            <person name="Ivanova N."/>
            <person name="Pagani I."/>
            <person name="Mavromatis K."/>
            <person name="Ovchinikova G."/>
            <person name="Pati A."/>
            <person name="Chen A."/>
            <person name="Palaniappan K."/>
            <person name="Land M."/>
            <person name="Hauser L."/>
            <person name="Brambilla E.M."/>
            <person name="Rohde M."/>
            <person name="Spring S."/>
            <person name="Detter J.C."/>
            <person name="Woyke T."/>
            <person name="Bristow J."/>
            <person name="Eisen J.A."/>
            <person name="Markowitz V."/>
            <person name="Hugenholtz P."/>
            <person name="Kyrpides N.C."/>
            <person name="Klenk H.P."/>
        </authorList>
    </citation>
    <scope>NUCLEOTIDE SEQUENCE [LARGE SCALE GENOMIC DNA]</scope>
    <source>
        <strain evidence="5">ATCC 700848 / DSM 11109 / ASRB2</strain>
    </source>
</reference>
<proteinExistence type="predicted"/>
<dbReference type="Pfam" id="PF22614">
    <property type="entry name" value="Slo-like_RCK"/>
    <property type="match status" value="1"/>
</dbReference>
<dbReference type="Gene3D" id="1.20.5.110">
    <property type="match status" value="1"/>
</dbReference>
<dbReference type="SUPFAM" id="SSF81324">
    <property type="entry name" value="Voltage-gated potassium channels"/>
    <property type="match status" value="1"/>
</dbReference>
<dbReference type="InterPro" id="IPR003148">
    <property type="entry name" value="RCK_N"/>
</dbReference>
<organism evidence="4 5">
    <name type="scientific">Desulfobacca acetoxidans (strain ATCC 700848 / DSM 11109 / ASRB2)</name>
    <dbReference type="NCBI Taxonomy" id="880072"/>
    <lineage>
        <taxon>Bacteria</taxon>
        <taxon>Pseudomonadati</taxon>
        <taxon>Thermodesulfobacteriota</taxon>
        <taxon>Desulfobaccia</taxon>
        <taxon>Desulfobaccales</taxon>
        <taxon>Desulfobaccaceae</taxon>
        <taxon>Desulfobacca</taxon>
    </lineage>
</organism>
<dbReference type="PANTHER" id="PTHR43833:SF9">
    <property type="entry name" value="POTASSIUM CHANNEL PROTEIN YUGO-RELATED"/>
    <property type="match status" value="1"/>
</dbReference>
<dbReference type="SUPFAM" id="SSF51735">
    <property type="entry name" value="NAD(P)-binding Rossmann-fold domains"/>
    <property type="match status" value="1"/>
</dbReference>
<keyword evidence="2" id="KW-0812">Transmembrane</keyword>
<dbReference type="HOGENOM" id="CLU_050982_1_2_7"/>
<evidence type="ECO:0000313" key="5">
    <source>
        <dbReference type="Proteomes" id="UP000000483"/>
    </source>
</evidence>
<feature type="transmembrane region" description="Helical" evidence="2">
    <location>
        <begin position="47"/>
        <end position="67"/>
    </location>
</feature>
<dbReference type="EMBL" id="CP002629">
    <property type="protein sequence ID" value="AEB08588.1"/>
    <property type="molecule type" value="Genomic_DNA"/>
</dbReference>
<dbReference type="STRING" id="880072.Desac_0708"/>
<dbReference type="PRINTS" id="PR00169">
    <property type="entry name" value="KCHANNEL"/>
</dbReference>
<keyword evidence="2" id="KW-1133">Transmembrane helix</keyword>
<feature type="transmembrane region" description="Helical" evidence="2">
    <location>
        <begin position="108"/>
        <end position="132"/>
    </location>
</feature>
<comment type="subcellular location">
    <subcellularLocation>
        <location evidence="1">Cell membrane</location>
        <topology evidence="1">Multi-pass membrane protein</topology>
    </subcellularLocation>
</comment>
<sequence length="421" mass="47924">MDFRSYFFITRRLQFRPTDLVIGLCRSSRQGLCYLRQFFLTLRQERIFLLLSAVLGLIILGGLGFAFQELGEGSFRERFGRGIWWAVVTITTVGYGDVVPQTIGGRLVGVGLMIAGLISLSLVTATIASIFIERKIRRERGLEAVGDHDHIIVLGWNRGGEQVLRNLFFRLGQRTPIVLVNSLLPDQFEEIKGSFHDYNLHFVRGDCSREEILVKTNLSKARRVIILADRTDEGLLREQIDQKTLLVALTVKALNPKIRITAELIFPENRPHLERAHVEDIIIRGEYDSALIACTTEAEGLYRILQRLLSPEGSNFWAVKIPPRFHGQQFKDLAKFLREEHQALLIGLYSEGYKIRLEELLSPEPTAIDEFIYRKFAEAGKTHLFGRQKIEFQINPPDDHLISPHEVAVVIATKQPSALLN</sequence>
<reference evidence="5" key="2">
    <citation type="submission" date="2011-03" db="EMBL/GenBank/DDBJ databases">
        <title>The complete genome of Desulfobacca acetoxidans DSM 11109.</title>
        <authorList>
            <consortium name="US DOE Joint Genome Institute (JGI-PGF)"/>
            <person name="Lucas S."/>
            <person name="Copeland A."/>
            <person name="Lapidus A."/>
            <person name="Bruce D."/>
            <person name="Goodwin L."/>
            <person name="Pitluck S."/>
            <person name="Peters L."/>
            <person name="Kyrpides N."/>
            <person name="Mavromatis K."/>
            <person name="Ivanova N."/>
            <person name="Ovchinnikova G."/>
            <person name="Teshima H."/>
            <person name="Detter J.C."/>
            <person name="Han C."/>
            <person name="Land M."/>
            <person name="Hauser L."/>
            <person name="Markowitz V."/>
            <person name="Cheng J.-F."/>
            <person name="Hugenholtz P."/>
            <person name="Woyke T."/>
            <person name="Wu D."/>
            <person name="Spring S."/>
            <person name="Schueler E."/>
            <person name="Brambilla E."/>
            <person name="Klenk H.-P."/>
            <person name="Eisen J.A."/>
        </authorList>
    </citation>
    <scope>NUCLEOTIDE SEQUENCE [LARGE SCALE GENOMIC DNA]</scope>
    <source>
        <strain evidence="5">ATCC 700848 / DSM 11109 / ASRB2</strain>
    </source>
</reference>
<accession>F2NGH5</accession>
<dbReference type="Pfam" id="PF07885">
    <property type="entry name" value="Ion_trans_2"/>
    <property type="match status" value="1"/>
</dbReference>
<dbReference type="InterPro" id="IPR050721">
    <property type="entry name" value="Trk_Ktr_HKT_K-transport"/>
</dbReference>
<protein>
    <submittedName>
        <fullName evidence="4">Ion transport 2 domain protein</fullName>
    </submittedName>
</protein>
<dbReference type="InterPro" id="IPR013099">
    <property type="entry name" value="K_chnl_dom"/>
</dbReference>
<dbReference type="KEGG" id="dao:Desac_0708"/>
<dbReference type="eggNOG" id="COG1226">
    <property type="taxonomic scope" value="Bacteria"/>
</dbReference>
<gene>
    <name evidence="4" type="ordered locus">Desac_0708</name>
</gene>
<feature type="domain" description="RCK N-terminal" evidence="3">
    <location>
        <begin position="148"/>
        <end position="282"/>
    </location>
</feature>
<dbReference type="PANTHER" id="PTHR43833">
    <property type="entry name" value="POTASSIUM CHANNEL PROTEIN 2-RELATED-RELATED"/>
    <property type="match status" value="1"/>
</dbReference>
<dbReference type="Gene3D" id="1.10.287.70">
    <property type="match status" value="1"/>
</dbReference>
<feature type="transmembrane region" description="Helical" evidence="2">
    <location>
        <begin position="79"/>
        <end position="96"/>
    </location>
</feature>
<dbReference type="PROSITE" id="PS51201">
    <property type="entry name" value="RCK_N"/>
    <property type="match status" value="1"/>
</dbReference>
<evidence type="ECO:0000313" key="4">
    <source>
        <dbReference type="EMBL" id="AEB08588.1"/>
    </source>
</evidence>
<dbReference type="Gene3D" id="3.40.50.720">
    <property type="entry name" value="NAD(P)-binding Rossmann-like Domain"/>
    <property type="match status" value="1"/>
</dbReference>
<keyword evidence="5" id="KW-1185">Reference proteome</keyword>
<dbReference type="Proteomes" id="UP000000483">
    <property type="component" value="Chromosome"/>
</dbReference>